<gene>
    <name evidence="1" type="ORF">RUMTOR_01399</name>
</gene>
<evidence type="ECO:0000313" key="2">
    <source>
        <dbReference type="Proteomes" id="UP000003577"/>
    </source>
</evidence>
<reference evidence="1 2" key="1">
    <citation type="submission" date="2007-03" db="EMBL/GenBank/DDBJ databases">
        <authorList>
            <person name="Fulton L."/>
            <person name="Clifton S."/>
            <person name="Fulton B."/>
            <person name="Xu J."/>
            <person name="Minx P."/>
            <person name="Pepin K.H."/>
            <person name="Johnson M."/>
            <person name="Thiruvilangam P."/>
            <person name="Bhonagiri V."/>
            <person name="Nash W.E."/>
            <person name="Mardis E.R."/>
            <person name="Wilson R.K."/>
        </authorList>
    </citation>
    <scope>NUCLEOTIDE SEQUENCE [LARGE SCALE GENOMIC DNA]</scope>
    <source>
        <strain evidence="1 2">ATCC 27756</strain>
    </source>
</reference>
<accession>A5KMC8</accession>
<comment type="caution">
    <text evidence="1">The sequence shown here is derived from an EMBL/GenBank/DDBJ whole genome shotgun (WGS) entry which is preliminary data.</text>
</comment>
<reference evidence="1 2" key="2">
    <citation type="submission" date="2007-04" db="EMBL/GenBank/DDBJ databases">
        <title>Draft genome sequence of Ruminococcus torques (ATCC 27756).</title>
        <authorList>
            <person name="Sudarsanam P."/>
            <person name="Ley R."/>
            <person name="Guruge J."/>
            <person name="Turnbaugh P.J."/>
            <person name="Mahowald M."/>
            <person name="Liep D."/>
            <person name="Gordon J."/>
        </authorList>
    </citation>
    <scope>NUCLEOTIDE SEQUENCE [LARGE SCALE GENOMIC DNA]</scope>
    <source>
        <strain evidence="1 2">ATCC 27756</strain>
    </source>
</reference>
<sequence>MLEAALIPGGGYMTEYSWAEETNARINRYKFREDN</sequence>
<dbReference type="AlphaFoldDB" id="A5KMC8"/>
<dbReference type="PaxDb" id="411460-RUMTOR_01399"/>
<evidence type="ECO:0000313" key="1">
    <source>
        <dbReference type="EMBL" id="EDK24344.1"/>
    </source>
</evidence>
<organism evidence="1 2">
    <name type="scientific">[Ruminococcus] torques ATCC 27756</name>
    <dbReference type="NCBI Taxonomy" id="411460"/>
    <lineage>
        <taxon>Bacteria</taxon>
        <taxon>Bacillati</taxon>
        <taxon>Bacillota</taxon>
        <taxon>Clostridia</taxon>
        <taxon>Lachnospirales</taxon>
        <taxon>Lachnospiraceae</taxon>
        <taxon>Mediterraneibacter</taxon>
    </lineage>
</organism>
<proteinExistence type="predicted"/>
<protein>
    <submittedName>
        <fullName evidence="1">Uncharacterized protein</fullName>
    </submittedName>
</protein>
<dbReference type="EMBL" id="AAVP02000005">
    <property type="protein sequence ID" value="EDK24344.1"/>
    <property type="molecule type" value="Genomic_DNA"/>
</dbReference>
<dbReference type="HOGENOM" id="CLU_3367076_0_0_9"/>
<name>A5KMC8_9FIRM</name>
<dbReference type="Proteomes" id="UP000003577">
    <property type="component" value="Unassembled WGS sequence"/>
</dbReference>